<sequence length="452" mass="46971">MEVQASGELRLAFADDLFLRRHRGLGAPVVNQFVWRFAARLPERALDAYAAELARGGLARRAVPAVVPGARRRWVPHEERHAVDHHPEPLAADAAVRTWIEARAALPHDPAAGPAWRLATAPLADGGRLVSLTVSHAVADGGALLDAMARASRAGTPRRLPPPGDLPLLVRDLRDAGGQVGAVGRWVLDGAVARVRGGRRAAAAPAAPASSASSTTARPARVDLPDDWAPPWCTVELPSAEVAHAARAHGGSQNAWFVAVAAGLVHRTGRVGPHEPVPVALPVSTRTPDDPRANATRIARVQVDPALLEHRDLGGVRAACRSAYEAVPASREPVPLALVQMAPDRLLRFLPPPPAAAVLASNLGAPPAEVASIGGVPAVAMTALAHQPGLSAADAAATGGGLLAWATDVGTTTTVAVVALDPLRVPDVAALRGHLEAELRQWVPAAEGRWVA</sequence>
<gene>
    <name evidence="1" type="ORF">QE364_003573</name>
</gene>
<dbReference type="Proteomes" id="UP001261666">
    <property type="component" value="Unassembled WGS sequence"/>
</dbReference>
<evidence type="ECO:0000313" key="1">
    <source>
        <dbReference type="EMBL" id="MDR6211842.1"/>
    </source>
</evidence>
<reference evidence="1" key="1">
    <citation type="submission" date="2023-08" db="EMBL/GenBank/DDBJ databases">
        <title>Functional and genomic diversity of the sorghum phyllosphere microbiome.</title>
        <authorList>
            <person name="Shade A."/>
        </authorList>
    </citation>
    <scope>NUCLEOTIDE SEQUENCE</scope>
    <source>
        <strain evidence="1">SORGH_AS_0885</strain>
    </source>
</reference>
<dbReference type="EMBL" id="JAVIZJ010000013">
    <property type="protein sequence ID" value="MDR6211842.1"/>
    <property type="molecule type" value="Genomic_DNA"/>
</dbReference>
<comment type="caution">
    <text evidence="1">The sequence shown here is derived from an EMBL/GenBank/DDBJ whole genome shotgun (WGS) entry which is preliminary data.</text>
</comment>
<keyword evidence="2" id="KW-1185">Reference proteome</keyword>
<accession>A0ACC6IMG5</accession>
<evidence type="ECO:0000313" key="2">
    <source>
        <dbReference type="Proteomes" id="UP001261666"/>
    </source>
</evidence>
<organism evidence="1 2">
    <name type="scientific">Nocardioides zeae</name>
    <dbReference type="NCBI Taxonomy" id="1457234"/>
    <lineage>
        <taxon>Bacteria</taxon>
        <taxon>Bacillati</taxon>
        <taxon>Actinomycetota</taxon>
        <taxon>Actinomycetes</taxon>
        <taxon>Propionibacteriales</taxon>
        <taxon>Nocardioidaceae</taxon>
        <taxon>Nocardioides</taxon>
    </lineage>
</organism>
<protein>
    <submittedName>
        <fullName evidence="1">Uncharacterized protein</fullName>
    </submittedName>
</protein>
<name>A0ACC6IMG5_9ACTN</name>
<proteinExistence type="predicted"/>